<reference evidence="1" key="1">
    <citation type="submission" date="2009-01" db="EMBL/GenBank/DDBJ databases">
        <title>Complete sequence of Anaeromyxobacter dehalogenans 2CP-1.</title>
        <authorList>
            <consortium name="US DOE Joint Genome Institute"/>
            <person name="Lucas S."/>
            <person name="Copeland A."/>
            <person name="Lapidus A."/>
            <person name="Glavina del Rio T."/>
            <person name="Dalin E."/>
            <person name="Tice H."/>
            <person name="Bruce D."/>
            <person name="Goodwin L."/>
            <person name="Pitluck S."/>
            <person name="Saunders E."/>
            <person name="Brettin T."/>
            <person name="Detter J.C."/>
            <person name="Han C."/>
            <person name="Larimer F."/>
            <person name="Land M."/>
            <person name="Hauser L."/>
            <person name="Kyrpides N."/>
            <person name="Ovchinnikova G."/>
            <person name="Beliaev A.S."/>
            <person name="Richardson P."/>
        </authorList>
    </citation>
    <scope>NUCLEOTIDE SEQUENCE</scope>
    <source>
        <strain evidence="1">2CP-1</strain>
    </source>
</reference>
<evidence type="ECO:0000313" key="1">
    <source>
        <dbReference type="EMBL" id="ACL64500.1"/>
    </source>
</evidence>
<gene>
    <name evidence="1" type="ordered locus">A2cp1_1155</name>
</gene>
<dbReference type="HOGENOM" id="CLU_273076_0_0_7"/>
<dbReference type="Proteomes" id="UP000007089">
    <property type="component" value="Chromosome"/>
</dbReference>
<dbReference type="InterPro" id="IPR047679">
    <property type="entry name" value="BREX_BrxC"/>
</dbReference>
<proteinExistence type="predicted"/>
<dbReference type="AlphaFoldDB" id="B8JFR2"/>
<keyword evidence="2" id="KW-1185">Reference proteome</keyword>
<protein>
    <recommendedName>
        <fullName evidence="3">BREX system P-loop protein BrxC</fullName>
    </recommendedName>
</protein>
<evidence type="ECO:0008006" key="3">
    <source>
        <dbReference type="Google" id="ProtNLM"/>
    </source>
</evidence>
<evidence type="ECO:0000313" key="2">
    <source>
        <dbReference type="Proteomes" id="UP000007089"/>
    </source>
</evidence>
<dbReference type="KEGG" id="acp:A2cp1_1155"/>
<organism evidence="1 2">
    <name type="scientific">Anaeromyxobacter dehalogenans (strain ATCC BAA-258 / DSM 21875 / 2CP-1)</name>
    <dbReference type="NCBI Taxonomy" id="455488"/>
    <lineage>
        <taxon>Bacteria</taxon>
        <taxon>Pseudomonadati</taxon>
        <taxon>Myxococcota</taxon>
        <taxon>Myxococcia</taxon>
        <taxon>Myxococcales</taxon>
        <taxon>Cystobacterineae</taxon>
        <taxon>Anaeromyxobacteraceae</taxon>
        <taxon>Anaeromyxobacter</taxon>
    </lineage>
</organism>
<dbReference type="EMBL" id="CP001359">
    <property type="protein sequence ID" value="ACL64500.1"/>
    <property type="molecule type" value="Genomic_DNA"/>
</dbReference>
<sequence length="1206" mass="134809">MKIQDLFVADVTRDIPPVVYFHEQSPEKLQAEVAEYIITGGYRDGHPQARRLKAGIHEQFVHLLRAIVSEQAKPNGPELPASWISGFYGSGKSSFAKLLGLALNDARLPGGKPLVDALIARDESPLRQEFVEAWKALRAALDPIAVVFDIGGVARDDEHIHVAALRQIQVRLGYCSKSHLVAAHELMLERDGEWDVFLAAAEKTLGRPWSKAKEDQQADDHFSHVLSVLHPERYRDPMTWIDSRAGSKTGAGTAVKEVVDSIEAMLSIRAPGKALFIVVDEVSQYVHQDDNRMLKLQSFVSELGQRLKGAVWLFATGQQKLEDTSQADNIGKLKDRFPLPLRVHLHPSNIRDVVHKRLLAKRKDREALLRELFQKHRSDLKLNAYGCEEITEEDFLEVYPMLPGQVDLLMKITSSLRTRSTRVQGDDHAIRGLLQLLGELFREQRLGEHEVGELVTLDAIFEVQHSALEADVQTTLARIFDHADVRDDALAQRAARAVALLELIQEQEPTTPELVARCLYRRLGDGSQVQAVGQALERLRESNLVAYSEKLGFKIQSSAGQEWEHEREDIPVTGEQVSEVVRTKLKELLAMPELPRYKGCSFPWAALYSDGRQLADERVQGTNANAAVTVDFRFLRVKDDRTSTTWIQRSDKEPLTDRLLWLVGDPGPIESIAREYARSDHMVKRYGVRRESLTKEKGRLLLEEEARYEELEKKVKAAVADAFLDGTMFFRGRPLEARTLGSAFATALSAAATRILPDLYPHFVDVAISDAELNQLLERHLNGPSNKFMEGRLGILSLDAGRYVATCAGAEPARILQYVENANGASGATIISHFGGPPYGYPVDVVRACLAGLLRAGKIRIRPDGEPEITSVNDPGTRDLFRRDRDLRRADVFPAREGAITARDKVAIATFFKTHLELDLERENDAFADAVYQQFPGRRERLREVEALYDRLPGRPALPAALERLGKALEDCRRSRQVEETVLALKRNLDALRDGLEQLAIIRAELTDDALHALARAAQVRDVELEQLRQVEALGGVEEDGRALAEHLSGERPWRGIADAAPAAARIHERYVEARRALLNRQNAEAEAARGRVKARSGFEKLSADQAHHVLRPVAEALFDTAADAVAPALADLQARFPQRLAAAEELAQERLDDAIAKLTESQVVKLEAGLRGREIKSRDELKTVLRELEERIGAEIDKGRRIRLV</sequence>
<name>B8JFR2_ANAD2</name>
<dbReference type="RefSeq" id="WP_012632492.1">
    <property type="nucleotide sequence ID" value="NC_011891.1"/>
</dbReference>
<accession>B8JFR2</accession>
<dbReference type="NCBIfam" id="NF033441">
    <property type="entry name" value="BREX_BrxC"/>
    <property type="match status" value="1"/>
</dbReference>